<name>A0AAV1PCI9_SCOSC</name>
<evidence type="ECO:0000313" key="1">
    <source>
        <dbReference type="EMBL" id="CAK6969522.1"/>
    </source>
</evidence>
<accession>A0AAV1PCI9</accession>
<keyword evidence="2" id="KW-1185">Reference proteome</keyword>
<protein>
    <submittedName>
        <fullName evidence="1">Uncharacterized protein</fullName>
    </submittedName>
</protein>
<gene>
    <name evidence="1" type="ORF">FSCOSCO3_A021316</name>
</gene>
<proteinExistence type="predicted"/>
<comment type="caution">
    <text evidence="1">The sequence shown here is derived from an EMBL/GenBank/DDBJ whole genome shotgun (WGS) entry which is preliminary data.</text>
</comment>
<reference evidence="1 2" key="1">
    <citation type="submission" date="2024-01" db="EMBL/GenBank/DDBJ databases">
        <authorList>
            <person name="Alioto T."/>
            <person name="Alioto T."/>
            <person name="Gomez Garrido J."/>
        </authorList>
    </citation>
    <scope>NUCLEOTIDE SEQUENCE [LARGE SCALE GENOMIC DNA]</scope>
</reference>
<sequence>MFSRQEKTAPAIIKSSSVSTDGANKALLHQVQQLRKALLIHCLTNGTYFPKHVLYTPIGRCAVMVFRVLHSPQNETTDD</sequence>
<organism evidence="1 2">
    <name type="scientific">Scomber scombrus</name>
    <name type="common">Atlantic mackerel</name>
    <name type="synonym">Scomber vernalis</name>
    <dbReference type="NCBI Taxonomy" id="13677"/>
    <lineage>
        <taxon>Eukaryota</taxon>
        <taxon>Metazoa</taxon>
        <taxon>Chordata</taxon>
        <taxon>Craniata</taxon>
        <taxon>Vertebrata</taxon>
        <taxon>Euteleostomi</taxon>
        <taxon>Actinopterygii</taxon>
        <taxon>Neopterygii</taxon>
        <taxon>Teleostei</taxon>
        <taxon>Neoteleostei</taxon>
        <taxon>Acanthomorphata</taxon>
        <taxon>Pelagiaria</taxon>
        <taxon>Scombriformes</taxon>
        <taxon>Scombridae</taxon>
        <taxon>Scomber</taxon>
    </lineage>
</organism>
<dbReference type="EMBL" id="CAWUFR010000137">
    <property type="protein sequence ID" value="CAK6969522.1"/>
    <property type="molecule type" value="Genomic_DNA"/>
</dbReference>
<dbReference type="AlphaFoldDB" id="A0AAV1PCI9"/>
<evidence type="ECO:0000313" key="2">
    <source>
        <dbReference type="Proteomes" id="UP001314229"/>
    </source>
</evidence>
<dbReference type="Proteomes" id="UP001314229">
    <property type="component" value="Unassembled WGS sequence"/>
</dbReference>